<name>A0A2W2DAW9_9ACTN</name>
<dbReference type="Proteomes" id="UP000249304">
    <property type="component" value="Unassembled WGS sequence"/>
</dbReference>
<evidence type="ECO:0000313" key="1">
    <source>
        <dbReference type="EMBL" id="PZG09152.1"/>
    </source>
</evidence>
<dbReference type="AlphaFoldDB" id="A0A2W2DAW9"/>
<proteinExistence type="predicted"/>
<gene>
    <name evidence="1" type="ORF">C1J01_38020</name>
</gene>
<accession>A0A2W2DAW9</accession>
<dbReference type="EMBL" id="POUD01000252">
    <property type="protein sequence ID" value="PZG09152.1"/>
    <property type="molecule type" value="Genomic_DNA"/>
</dbReference>
<evidence type="ECO:0000313" key="2">
    <source>
        <dbReference type="Proteomes" id="UP000249304"/>
    </source>
</evidence>
<comment type="caution">
    <text evidence="1">The sequence shown here is derived from an EMBL/GenBank/DDBJ whole genome shotgun (WGS) entry which is preliminary data.</text>
</comment>
<dbReference type="RefSeq" id="WP_111183819.1">
    <property type="nucleotide sequence ID" value="NZ_POUD01000252.1"/>
</dbReference>
<sequence>MKSPLAASEFLVIQFDRRDASLVVIDNVGYSAANRDDAVKDAKAAAERARAAGLPLDIMVVRLVVEEHFPIDEE</sequence>
<organism evidence="1 2">
    <name type="scientific">Nonomuraea aridisoli</name>
    <dbReference type="NCBI Taxonomy" id="2070368"/>
    <lineage>
        <taxon>Bacteria</taxon>
        <taxon>Bacillati</taxon>
        <taxon>Actinomycetota</taxon>
        <taxon>Actinomycetes</taxon>
        <taxon>Streptosporangiales</taxon>
        <taxon>Streptosporangiaceae</taxon>
        <taxon>Nonomuraea</taxon>
    </lineage>
</organism>
<keyword evidence="2" id="KW-1185">Reference proteome</keyword>
<protein>
    <submittedName>
        <fullName evidence="1">Uncharacterized protein</fullName>
    </submittedName>
</protein>
<reference evidence="1 2" key="1">
    <citation type="submission" date="2018-01" db="EMBL/GenBank/DDBJ databases">
        <title>Draft genome sequence of Nonomuraea sp. KC333.</title>
        <authorList>
            <person name="Sahin N."/>
            <person name="Saygin H."/>
            <person name="Ay H."/>
        </authorList>
    </citation>
    <scope>NUCLEOTIDE SEQUENCE [LARGE SCALE GENOMIC DNA]</scope>
    <source>
        <strain evidence="1 2">KC333</strain>
    </source>
</reference>